<feature type="domain" description="N-acetyltransferase" evidence="3">
    <location>
        <begin position="26"/>
        <end position="194"/>
    </location>
</feature>
<dbReference type="PROSITE" id="PS51186">
    <property type="entry name" value="GNAT"/>
    <property type="match status" value="1"/>
</dbReference>
<dbReference type="Pfam" id="PF00583">
    <property type="entry name" value="Acetyltransf_1"/>
    <property type="match status" value="1"/>
</dbReference>
<evidence type="ECO:0000256" key="2">
    <source>
        <dbReference type="ARBA" id="ARBA00023315"/>
    </source>
</evidence>
<dbReference type="AlphaFoldDB" id="A0A1N6J9L8"/>
<dbReference type="Proteomes" id="UP000185003">
    <property type="component" value="Unassembled WGS sequence"/>
</dbReference>
<evidence type="ECO:0000256" key="1">
    <source>
        <dbReference type="ARBA" id="ARBA00022679"/>
    </source>
</evidence>
<dbReference type="EMBL" id="FSRA01000002">
    <property type="protein sequence ID" value="SIO41064.1"/>
    <property type="molecule type" value="Genomic_DNA"/>
</dbReference>
<keyword evidence="2" id="KW-0012">Acyltransferase</keyword>
<keyword evidence="5" id="KW-1185">Reference proteome</keyword>
<dbReference type="PANTHER" id="PTHR43072:SF23">
    <property type="entry name" value="UPF0039 PROTEIN C11D3.02C"/>
    <property type="match status" value="1"/>
</dbReference>
<protein>
    <submittedName>
        <fullName evidence="4">Protein N-acetyltransferase, RimJ/RimL family</fullName>
    </submittedName>
</protein>
<evidence type="ECO:0000259" key="3">
    <source>
        <dbReference type="PROSITE" id="PS51186"/>
    </source>
</evidence>
<organism evidence="4 5">
    <name type="scientific">Chitinophaga niabensis</name>
    <dbReference type="NCBI Taxonomy" id="536979"/>
    <lineage>
        <taxon>Bacteria</taxon>
        <taxon>Pseudomonadati</taxon>
        <taxon>Bacteroidota</taxon>
        <taxon>Chitinophagia</taxon>
        <taxon>Chitinophagales</taxon>
        <taxon>Chitinophagaceae</taxon>
        <taxon>Chitinophaga</taxon>
    </lineage>
</organism>
<name>A0A1N6J9L8_9BACT</name>
<dbReference type="InterPro" id="IPR016181">
    <property type="entry name" value="Acyl_CoA_acyltransferase"/>
</dbReference>
<dbReference type="STRING" id="536979.SAMN04488055_3783"/>
<proteinExistence type="predicted"/>
<dbReference type="PANTHER" id="PTHR43072">
    <property type="entry name" value="N-ACETYLTRANSFERASE"/>
    <property type="match status" value="1"/>
</dbReference>
<dbReference type="CDD" id="cd04301">
    <property type="entry name" value="NAT_SF"/>
    <property type="match status" value="1"/>
</dbReference>
<dbReference type="InterPro" id="IPR000182">
    <property type="entry name" value="GNAT_dom"/>
</dbReference>
<accession>A0A1N6J9L8</accession>
<evidence type="ECO:0000313" key="5">
    <source>
        <dbReference type="Proteomes" id="UP000185003"/>
    </source>
</evidence>
<sequence>MKGGRYGRLFYYICNMQHFLPNGKKLVIRAPEVSDAQACLDCFLQLTQETDFLLYTHEEAKRFDLAAEEAFIRSYKDHPDNLFLIAEADGVVVGTLSLNQARFQKQKHMALLGIAVLHKYWNMGIGRRLLTAAIRWVEEHPHITTIHFEVLATNERAIQLYRNFNFIEHGRIPQGLQQTNGSWVDLVVMSKRIKY</sequence>
<gene>
    <name evidence="4" type="ORF">SAMN04488055_3783</name>
</gene>
<evidence type="ECO:0000313" key="4">
    <source>
        <dbReference type="EMBL" id="SIO41064.1"/>
    </source>
</evidence>
<dbReference type="Gene3D" id="3.40.630.30">
    <property type="match status" value="1"/>
</dbReference>
<dbReference type="GO" id="GO:0016747">
    <property type="term" value="F:acyltransferase activity, transferring groups other than amino-acyl groups"/>
    <property type="evidence" value="ECO:0007669"/>
    <property type="project" value="InterPro"/>
</dbReference>
<keyword evidence="1 4" id="KW-0808">Transferase</keyword>
<dbReference type="SUPFAM" id="SSF55729">
    <property type="entry name" value="Acyl-CoA N-acyltransferases (Nat)"/>
    <property type="match status" value="1"/>
</dbReference>
<reference evidence="5" key="1">
    <citation type="submission" date="2016-11" db="EMBL/GenBank/DDBJ databases">
        <authorList>
            <person name="Varghese N."/>
            <person name="Submissions S."/>
        </authorList>
    </citation>
    <scope>NUCLEOTIDE SEQUENCE [LARGE SCALE GENOMIC DNA]</scope>
    <source>
        <strain evidence="5">DSM 24787</strain>
    </source>
</reference>